<dbReference type="Pfam" id="PF07683">
    <property type="entry name" value="CobW_C"/>
    <property type="match status" value="1"/>
</dbReference>
<organism evidence="9 10">
    <name type="scientific">Desulfovibrio desulfuricans</name>
    <dbReference type="NCBI Taxonomy" id="876"/>
    <lineage>
        <taxon>Bacteria</taxon>
        <taxon>Pseudomonadati</taxon>
        <taxon>Thermodesulfobacteriota</taxon>
        <taxon>Desulfovibrionia</taxon>
        <taxon>Desulfovibrionales</taxon>
        <taxon>Desulfovibrionaceae</taxon>
        <taxon>Desulfovibrio</taxon>
    </lineage>
</organism>
<dbReference type="PANTHER" id="PTHR13748">
    <property type="entry name" value="COBW-RELATED"/>
    <property type="match status" value="1"/>
</dbReference>
<dbReference type="AlphaFoldDB" id="A0AA94HU06"/>
<dbReference type="SUPFAM" id="SSF52540">
    <property type="entry name" value="P-loop containing nucleoside triphosphate hydrolases"/>
    <property type="match status" value="1"/>
</dbReference>
<gene>
    <name evidence="9" type="ORF">SAMN02910291_02074</name>
</gene>
<comment type="similarity">
    <text evidence="4">Belongs to the SIMIBI class G3E GTPase family. ZNG1 subfamily.</text>
</comment>
<dbReference type="GO" id="GO:0005737">
    <property type="term" value="C:cytoplasm"/>
    <property type="evidence" value="ECO:0007669"/>
    <property type="project" value="TreeGrafter"/>
</dbReference>
<dbReference type="InterPro" id="IPR027417">
    <property type="entry name" value="P-loop_NTPase"/>
</dbReference>
<evidence type="ECO:0000256" key="3">
    <source>
        <dbReference type="ARBA" id="ARBA00023186"/>
    </source>
</evidence>
<comment type="catalytic activity">
    <reaction evidence="6">
        <text>GTP + H2O = GDP + phosphate + H(+)</text>
        <dbReference type="Rhea" id="RHEA:19669"/>
        <dbReference type="ChEBI" id="CHEBI:15377"/>
        <dbReference type="ChEBI" id="CHEBI:15378"/>
        <dbReference type="ChEBI" id="CHEBI:37565"/>
        <dbReference type="ChEBI" id="CHEBI:43474"/>
        <dbReference type="ChEBI" id="CHEBI:58189"/>
    </reaction>
    <physiologicalReaction direction="left-to-right" evidence="6">
        <dbReference type="Rhea" id="RHEA:19670"/>
    </physiologicalReaction>
</comment>
<feature type="domain" description="CobW C-terminal" evidence="8">
    <location>
        <begin position="518"/>
        <end position="595"/>
    </location>
</feature>
<evidence type="ECO:0000259" key="8">
    <source>
        <dbReference type="Pfam" id="PF07683"/>
    </source>
</evidence>
<proteinExistence type="inferred from homology"/>
<dbReference type="GO" id="GO:0000166">
    <property type="term" value="F:nucleotide binding"/>
    <property type="evidence" value="ECO:0007669"/>
    <property type="project" value="UniProtKB-KW"/>
</dbReference>
<evidence type="ECO:0000256" key="4">
    <source>
        <dbReference type="ARBA" id="ARBA00034320"/>
    </source>
</evidence>
<reference evidence="10" key="1">
    <citation type="submission" date="2016-11" db="EMBL/GenBank/DDBJ databases">
        <authorList>
            <person name="Jaros S."/>
            <person name="Januszkiewicz K."/>
            <person name="Wedrychowicz H."/>
        </authorList>
    </citation>
    <scope>NUCLEOTIDE SEQUENCE [LARGE SCALE GENOMIC DNA]</scope>
    <source>
        <strain evidence="10">DSM 7057</strain>
    </source>
</reference>
<dbReference type="InterPro" id="IPR011629">
    <property type="entry name" value="CobW-like_C"/>
</dbReference>
<dbReference type="CDD" id="cd03112">
    <property type="entry name" value="CobW-like"/>
    <property type="match status" value="1"/>
</dbReference>
<dbReference type="GO" id="GO:0016787">
    <property type="term" value="F:hydrolase activity"/>
    <property type="evidence" value="ECO:0007669"/>
    <property type="project" value="UniProtKB-KW"/>
</dbReference>
<dbReference type="Pfam" id="PF02492">
    <property type="entry name" value="cobW"/>
    <property type="match status" value="1"/>
</dbReference>
<evidence type="ECO:0000259" key="7">
    <source>
        <dbReference type="Pfam" id="PF02492"/>
    </source>
</evidence>
<comment type="caution">
    <text evidence="9">The sequence shown here is derived from an EMBL/GenBank/DDBJ whole genome shotgun (WGS) entry which is preliminary data.</text>
</comment>
<dbReference type="EMBL" id="FPIW01000042">
    <property type="protein sequence ID" value="SFW60719.1"/>
    <property type="molecule type" value="Genomic_DNA"/>
</dbReference>
<evidence type="ECO:0000256" key="1">
    <source>
        <dbReference type="ARBA" id="ARBA00022741"/>
    </source>
</evidence>
<name>A0AA94HU06_DESDE</name>
<feature type="domain" description="CobW/HypB/UreG nucleotide-binding" evidence="7">
    <location>
        <begin position="290"/>
        <end position="464"/>
    </location>
</feature>
<evidence type="ECO:0000313" key="10">
    <source>
        <dbReference type="Proteomes" id="UP000182680"/>
    </source>
</evidence>
<dbReference type="InterPro" id="IPR036627">
    <property type="entry name" value="CobW-likC_sf"/>
</dbReference>
<evidence type="ECO:0000256" key="5">
    <source>
        <dbReference type="ARBA" id="ARBA00045658"/>
    </source>
</evidence>
<keyword evidence="1" id="KW-0547">Nucleotide-binding</keyword>
<protein>
    <submittedName>
        <fullName evidence="9">GTPase, G3E family</fullName>
    </submittedName>
</protein>
<dbReference type="PANTHER" id="PTHR13748:SF62">
    <property type="entry name" value="COBW DOMAIN-CONTAINING PROTEIN"/>
    <property type="match status" value="1"/>
</dbReference>
<sequence>MHLHSLLPRPLNPQAGAESPSILTALLSGIHLNRKQARALGWRGVRPSALKGPAWTCRVAPLPHVFGLVFLDEYVEKNALHGTFAACVFPEAQDSLLDSFPLQALAIALGPDYAHAVRELSAHAEALSPFCLGHISITAALDGSWLSLSLSAPARQRIVSLEGIAVPGHTGKAGAAHTAHERQWIVPPGGLECDIPAFRLLLRFFSALAGTACSLLGETPTVHLRRMPLALQGWSQSADASPAGGPCWQMRLTVGLGGAPYCAAREDKKLSRLPGRYSPRPDELSSLPVMHILTGFLGSGKTTFLRRWLDFLNGREQYAAVIQNEFGKIGLDAALTRSETHVEALDEGCVCCSLADTLRPGLQRLLDTAPAEQVILETTGLANPANVLRTLTELADLVQPGLVITVTDALEWSTGITPARNFDGVRLVQIEQADVIIANKADAVTEKCFQEFLHALRAANGKACILPAVQGNIAFARLDAFLTGWQDRHSPAPSRRPCLYDMPRLQERSGTHADEGFSSRTVPMPAPVDEHSLGQMLKAAGTGLCRAKGIVNLRHEGRVFPVVIQYAAGRLAFEDAPGDETERYMVFIGIDLPDNMENALLAPGPVQGPPHACPA</sequence>
<dbReference type="SUPFAM" id="SSF90002">
    <property type="entry name" value="Hypothetical protein YjiA, C-terminal domain"/>
    <property type="match status" value="1"/>
</dbReference>
<comment type="function">
    <text evidence="5">Zinc chaperone that directly transfers zinc cofactor to target proteins, thereby activating them. Zinc is transferred from the CXCC motif in the GTPase domain to the zinc binding site in target proteins in a process requiring GTP hydrolysis.</text>
</comment>
<evidence type="ECO:0000313" key="9">
    <source>
        <dbReference type="EMBL" id="SFW60719.1"/>
    </source>
</evidence>
<keyword evidence="2" id="KW-0378">Hydrolase</keyword>
<accession>A0AA94HU06</accession>
<evidence type="ECO:0000256" key="2">
    <source>
        <dbReference type="ARBA" id="ARBA00022801"/>
    </source>
</evidence>
<dbReference type="Gene3D" id="3.30.1220.10">
    <property type="entry name" value="CobW-like, C-terminal domain"/>
    <property type="match status" value="1"/>
</dbReference>
<keyword evidence="3" id="KW-0143">Chaperone</keyword>
<dbReference type="RefSeq" id="WP_072312157.1">
    <property type="nucleotide sequence ID" value="NZ_FPIW01000042.1"/>
</dbReference>
<dbReference type="Proteomes" id="UP000182680">
    <property type="component" value="Unassembled WGS sequence"/>
</dbReference>
<dbReference type="Gene3D" id="3.40.50.300">
    <property type="entry name" value="P-loop containing nucleotide triphosphate hydrolases"/>
    <property type="match status" value="1"/>
</dbReference>
<evidence type="ECO:0000256" key="6">
    <source>
        <dbReference type="ARBA" id="ARBA00049117"/>
    </source>
</evidence>
<dbReference type="InterPro" id="IPR051316">
    <property type="entry name" value="Zinc-reg_GTPase_activator"/>
</dbReference>
<dbReference type="InterPro" id="IPR003495">
    <property type="entry name" value="CobW/HypB/UreG_nucleotide-bd"/>
</dbReference>